<evidence type="ECO:0000256" key="8">
    <source>
        <dbReference type="SAM" id="SignalP"/>
    </source>
</evidence>
<evidence type="ECO:0000256" key="5">
    <source>
        <dbReference type="ARBA" id="ARBA00023004"/>
    </source>
</evidence>
<dbReference type="Gene3D" id="1.10.760.10">
    <property type="entry name" value="Cytochrome c-like domain"/>
    <property type="match status" value="1"/>
</dbReference>
<feature type="signal peptide" evidence="8">
    <location>
        <begin position="1"/>
        <end position="19"/>
    </location>
</feature>
<name>A0ABY3X6E2_9GAMM</name>
<dbReference type="InterPro" id="IPR009056">
    <property type="entry name" value="Cyt_c-like_dom"/>
</dbReference>
<dbReference type="PANTHER" id="PTHR33751:SF9">
    <property type="entry name" value="CYTOCHROME C4"/>
    <property type="match status" value="1"/>
</dbReference>
<protein>
    <submittedName>
        <fullName evidence="10">Cytochrome c</fullName>
    </submittedName>
</protein>
<gene>
    <name evidence="10" type="ORF">MOV92_13540</name>
</gene>
<keyword evidence="4" id="KW-0249">Electron transport</keyword>
<keyword evidence="2 6" id="KW-0349">Heme</keyword>
<dbReference type="InterPro" id="IPR036909">
    <property type="entry name" value="Cyt_c-like_dom_sf"/>
</dbReference>
<organism evidence="10 11">
    <name type="scientific">Lysobacter gummosus</name>
    <dbReference type="NCBI Taxonomy" id="262324"/>
    <lineage>
        <taxon>Bacteria</taxon>
        <taxon>Pseudomonadati</taxon>
        <taxon>Pseudomonadota</taxon>
        <taxon>Gammaproteobacteria</taxon>
        <taxon>Lysobacterales</taxon>
        <taxon>Lysobacteraceae</taxon>
        <taxon>Lysobacter</taxon>
    </lineage>
</organism>
<keyword evidence="3 6" id="KW-0479">Metal-binding</keyword>
<accession>A0ABY3X6E2</accession>
<sequence>MTNPSFLKNGLAIATLALALSACSGGGEVPAGHSSADRNEGHTSSSSGLPAGNVEHGKALASDGERSPTKQSCVSCHGAEGNAPIDPTYPRLAGQYHDYIAHSLQMYRDGDREHALMSSQAKNLNDQQIADLAAYFGSRDKDVQLRDLHGIH</sequence>
<evidence type="ECO:0000256" key="6">
    <source>
        <dbReference type="PROSITE-ProRule" id="PRU00433"/>
    </source>
</evidence>
<evidence type="ECO:0000256" key="3">
    <source>
        <dbReference type="ARBA" id="ARBA00022723"/>
    </source>
</evidence>
<dbReference type="RefSeq" id="WP_057943255.1">
    <property type="nucleotide sequence ID" value="NZ_CP011131.1"/>
</dbReference>
<reference evidence="10 11" key="1">
    <citation type="submission" date="2022-03" db="EMBL/GenBank/DDBJ databases">
        <title>Complete genome sequence of Lysobacter capsici VKM B-2533 and Lysobacter gummosus 10.1.1, promising sources of lytic agents.</title>
        <authorList>
            <person name="Tarlachkov S.V."/>
            <person name="Kudryakova I.V."/>
            <person name="Afoshin A.S."/>
            <person name="Leontyevskaya E.A."/>
            <person name="Leontyevskaya N.V."/>
        </authorList>
    </citation>
    <scope>NUCLEOTIDE SEQUENCE [LARGE SCALE GENOMIC DNA]</scope>
    <source>
        <strain evidence="10 11">10.1.1</strain>
    </source>
</reference>
<evidence type="ECO:0000256" key="1">
    <source>
        <dbReference type="ARBA" id="ARBA00022448"/>
    </source>
</evidence>
<feature type="region of interest" description="Disordered" evidence="7">
    <location>
        <begin position="27"/>
        <end position="88"/>
    </location>
</feature>
<feature type="domain" description="Cytochrome c" evidence="9">
    <location>
        <begin position="52"/>
        <end position="140"/>
    </location>
</feature>
<keyword evidence="1" id="KW-0813">Transport</keyword>
<dbReference type="InterPro" id="IPR050597">
    <property type="entry name" value="Cytochrome_c_Oxidase_Subunit"/>
</dbReference>
<dbReference type="EMBL" id="CP093547">
    <property type="protein sequence ID" value="UNP27550.1"/>
    <property type="molecule type" value="Genomic_DNA"/>
</dbReference>
<dbReference type="Proteomes" id="UP000829194">
    <property type="component" value="Chromosome"/>
</dbReference>
<evidence type="ECO:0000259" key="9">
    <source>
        <dbReference type="PROSITE" id="PS51007"/>
    </source>
</evidence>
<dbReference type="PROSITE" id="PS51007">
    <property type="entry name" value="CYTC"/>
    <property type="match status" value="1"/>
</dbReference>
<dbReference type="Pfam" id="PF00034">
    <property type="entry name" value="Cytochrom_C"/>
    <property type="match status" value="1"/>
</dbReference>
<feature type="chain" id="PRO_5045267424" evidence="8">
    <location>
        <begin position="20"/>
        <end position="152"/>
    </location>
</feature>
<keyword evidence="5 6" id="KW-0408">Iron</keyword>
<dbReference type="PANTHER" id="PTHR33751">
    <property type="entry name" value="CBB3-TYPE CYTOCHROME C OXIDASE SUBUNIT FIXP"/>
    <property type="match status" value="1"/>
</dbReference>
<proteinExistence type="predicted"/>
<evidence type="ECO:0000256" key="7">
    <source>
        <dbReference type="SAM" id="MobiDB-lite"/>
    </source>
</evidence>
<evidence type="ECO:0000256" key="4">
    <source>
        <dbReference type="ARBA" id="ARBA00022982"/>
    </source>
</evidence>
<evidence type="ECO:0000313" key="11">
    <source>
        <dbReference type="Proteomes" id="UP000829194"/>
    </source>
</evidence>
<evidence type="ECO:0000256" key="2">
    <source>
        <dbReference type="ARBA" id="ARBA00022617"/>
    </source>
</evidence>
<keyword evidence="8" id="KW-0732">Signal</keyword>
<feature type="compositionally biased region" description="Basic and acidic residues" evidence="7">
    <location>
        <begin position="55"/>
        <end position="68"/>
    </location>
</feature>
<evidence type="ECO:0000313" key="10">
    <source>
        <dbReference type="EMBL" id="UNP27550.1"/>
    </source>
</evidence>
<dbReference type="SUPFAM" id="SSF46626">
    <property type="entry name" value="Cytochrome c"/>
    <property type="match status" value="1"/>
</dbReference>
<keyword evidence="11" id="KW-1185">Reference proteome</keyword>